<evidence type="ECO:0000313" key="1">
    <source>
        <dbReference type="EMBL" id="SDM69305.1"/>
    </source>
</evidence>
<dbReference type="STRING" id="1075417.SAMN05421823_11973"/>
<dbReference type="EMBL" id="FNFO01000019">
    <property type="protein sequence ID" value="SDM69305.1"/>
    <property type="molecule type" value="Genomic_DNA"/>
</dbReference>
<dbReference type="Proteomes" id="UP000198510">
    <property type="component" value="Unassembled WGS sequence"/>
</dbReference>
<keyword evidence="2" id="KW-1185">Reference proteome</keyword>
<protein>
    <submittedName>
        <fullName evidence="1">Uncharacterized protein</fullName>
    </submittedName>
</protein>
<name>A0A1G9VBS1_9BACT</name>
<evidence type="ECO:0000313" key="2">
    <source>
        <dbReference type="Proteomes" id="UP000198510"/>
    </source>
</evidence>
<dbReference type="AlphaFoldDB" id="A0A1G9VBS1"/>
<dbReference type="OrthoDB" id="6315383at2"/>
<organism evidence="1 2">
    <name type="scientific">Catalinimonas alkaloidigena</name>
    <dbReference type="NCBI Taxonomy" id="1075417"/>
    <lineage>
        <taxon>Bacteria</taxon>
        <taxon>Pseudomonadati</taxon>
        <taxon>Bacteroidota</taxon>
        <taxon>Cytophagia</taxon>
        <taxon>Cytophagales</taxon>
        <taxon>Catalimonadaceae</taxon>
        <taxon>Catalinimonas</taxon>
    </lineage>
</organism>
<proteinExistence type="predicted"/>
<sequence>MSVAITGTLDTTSTTDVFPTHDTNKGKGGLHHVLNIAARNAIPKQRREDGMVVTVKDRGDGSRDAYQLVLGTVSADLMDNGNFVLFNPVTAFPTGIKYRNTFNPNTGKDAIGTQLYANDYEVGTYFIASQAGTFSGINFAVNDWLIVSAFSGGVFFTRIPQAAGPATWDAIAGKPTAFTPASHGHPLNELPEVVTALQGRVLKTDLQEDLTDDPGKVPTSKGVRLYAYSKAESDLRKADLEAQLGELMTQLAGKENSGVAADLVTALKGNVVEAGNTLEKLYALIQGIQTLLTSDDANLDEIQEIVTYIKANQELIQSVTTSKENKGVAQSLVDALLAGVPAAGNTLNKLYVLIQGKENVGVAQGLVDALHYTGPLVVSGGVALLNFNRKQSLYHTANAPVNFDLGPATHANHFSINVFWTADGVNLPTFAAKISKSWDNYQNQNGVLHRLYFEFVSASKIILDMRAL</sequence>
<dbReference type="RefSeq" id="WP_089688658.1">
    <property type="nucleotide sequence ID" value="NZ_FNFO01000019.1"/>
</dbReference>
<accession>A0A1G9VBS1</accession>
<gene>
    <name evidence="1" type="ORF">SAMN05421823_11973</name>
</gene>
<reference evidence="1 2" key="1">
    <citation type="submission" date="2016-10" db="EMBL/GenBank/DDBJ databases">
        <authorList>
            <person name="de Groot N.N."/>
        </authorList>
    </citation>
    <scope>NUCLEOTIDE SEQUENCE [LARGE SCALE GENOMIC DNA]</scope>
    <source>
        <strain evidence="1 2">DSM 25186</strain>
    </source>
</reference>